<evidence type="ECO:0000313" key="2">
    <source>
        <dbReference type="EMBL" id="KAF2817505.1"/>
    </source>
</evidence>
<reference evidence="2 4" key="1">
    <citation type="journal article" date="2020" name="Stud. Mycol.">
        <title>101 Dothideomycetes genomes: a test case for predicting lifestyles and emergence of pathogens.</title>
        <authorList>
            <person name="Haridas S."/>
            <person name="Albert R."/>
            <person name="Binder M."/>
            <person name="Bloem J."/>
            <person name="Labutti K."/>
            <person name="Salamov A."/>
            <person name="Andreopoulos B."/>
            <person name="Baker S."/>
            <person name="Barry K."/>
            <person name="Bills G."/>
            <person name="Bluhm B."/>
            <person name="Cannon C."/>
            <person name="Castanera R."/>
            <person name="Culley D."/>
            <person name="Daum C."/>
            <person name="Ezra D."/>
            <person name="Gonzalez J."/>
            <person name="Henrissat B."/>
            <person name="Kuo A."/>
            <person name="Liang C."/>
            <person name="Lipzen A."/>
            <person name="Lutzoni F."/>
            <person name="Magnuson J."/>
            <person name="Mondo S."/>
            <person name="Nolan M."/>
            <person name="Ohm R."/>
            <person name="Pangilinan J."/>
            <person name="Park H.-J."/>
            <person name="Ramirez L."/>
            <person name="Alfaro M."/>
            <person name="Sun H."/>
            <person name="Tritt A."/>
            <person name="Yoshinaga Y."/>
            <person name="Zwiers L.-H."/>
            <person name="Turgeon B."/>
            <person name="Goodwin S."/>
            <person name="Spatafora J."/>
            <person name="Crous P."/>
            <person name="Grigoriev I."/>
        </authorList>
    </citation>
    <scope>NUCLEOTIDE SEQUENCE</scope>
    <source>
        <strain evidence="2 4">CBS 304.34</strain>
    </source>
</reference>
<evidence type="ECO:0000256" key="1">
    <source>
        <dbReference type="SAM" id="SignalP"/>
    </source>
</evidence>
<gene>
    <name evidence="2 4" type="ORF">BDZ99DRAFT_513748</name>
</gene>
<reference evidence="4" key="3">
    <citation type="submission" date="2025-04" db="UniProtKB">
        <authorList>
            <consortium name="RefSeq"/>
        </authorList>
    </citation>
    <scope>IDENTIFICATION</scope>
    <source>
        <strain evidence="4">CBS 304.34</strain>
    </source>
</reference>
<dbReference type="GO" id="GO:0000398">
    <property type="term" value="P:mRNA splicing, via spliceosome"/>
    <property type="evidence" value="ECO:0007669"/>
    <property type="project" value="InterPro"/>
</dbReference>
<accession>A0A6A6ZB22</accession>
<feature type="chain" id="PRO_5044629695" evidence="1">
    <location>
        <begin position="18"/>
        <end position="78"/>
    </location>
</feature>
<dbReference type="Proteomes" id="UP000504636">
    <property type="component" value="Unplaced"/>
</dbReference>
<evidence type="ECO:0000313" key="3">
    <source>
        <dbReference type="Proteomes" id="UP000504636"/>
    </source>
</evidence>
<dbReference type="GeneID" id="54465637"/>
<keyword evidence="3" id="KW-1185">Reference proteome</keyword>
<protein>
    <submittedName>
        <fullName evidence="2 4">Uncharacterized protein</fullName>
    </submittedName>
</protein>
<dbReference type="RefSeq" id="XP_033584469.1">
    <property type="nucleotide sequence ID" value="XM_033724744.1"/>
</dbReference>
<organism evidence="2">
    <name type="scientific">Mytilinidion resinicola</name>
    <dbReference type="NCBI Taxonomy" id="574789"/>
    <lineage>
        <taxon>Eukaryota</taxon>
        <taxon>Fungi</taxon>
        <taxon>Dikarya</taxon>
        <taxon>Ascomycota</taxon>
        <taxon>Pezizomycotina</taxon>
        <taxon>Dothideomycetes</taxon>
        <taxon>Pleosporomycetidae</taxon>
        <taxon>Mytilinidiales</taxon>
        <taxon>Mytilinidiaceae</taxon>
        <taxon>Mytilinidion</taxon>
    </lineage>
</organism>
<sequence>MSLRIFSLFRLVAAASSQISVPTDFDFRAAAQSISAELSSPSFDKQELIDIIDTIYRSTKKGRGQVVSPKDYSTRYWY</sequence>
<feature type="signal peptide" evidence="1">
    <location>
        <begin position="1"/>
        <end position="17"/>
    </location>
</feature>
<proteinExistence type="predicted"/>
<dbReference type="GO" id="GO:0046540">
    <property type="term" value="C:U4/U6 x U5 tri-snRNP complex"/>
    <property type="evidence" value="ECO:0007669"/>
    <property type="project" value="InterPro"/>
</dbReference>
<dbReference type="AlphaFoldDB" id="A0A6A6ZB22"/>
<dbReference type="Gene3D" id="3.40.30.10">
    <property type="entry name" value="Glutaredoxin"/>
    <property type="match status" value="1"/>
</dbReference>
<dbReference type="Pfam" id="PF02966">
    <property type="entry name" value="DIM1"/>
    <property type="match status" value="1"/>
</dbReference>
<reference evidence="4" key="2">
    <citation type="submission" date="2020-04" db="EMBL/GenBank/DDBJ databases">
        <authorList>
            <consortium name="NCBI Genome Project"/>
        </authorList>
    </citation>
    <scope>NUCLEOTIDE SEQUENCE</scope>
    <source>
        <strain evidence="4">CBS 304.34</strain>
    </source>
</reference>
<dbReference type="EMBL" id="MU003692">
    <property type="protein sequence ID" value="KAF2817505.1"/>
    <property type="molecule type" value="Genomic_DNA"/>
</dbReference>
<dbReference type="OrthoDB" id="147752at2759"/>
<name>A0A6A6ZB22_9PEZI</name>
<evidence type="ECO:0000313" key="4">
    <source>
        <dbReference type="RefSeq" id="XP_033584469.1"/>
    </source>
</evidence>
<dbReference type="InterPro" id="IPR004123">
    <property type="entry name" value="Dim1"/>
</dbReference>
<keyword evidence="1" id="KW-0732">Signal</keyword>